<feature type="domain" description="Retrovirus-related Pol polyprotein from transposon TNT 1-94-like beta-barrel" evidence="3">
    <location>
        <begin position="359"/>
        <end position="437"/>
    </location>
</feature>
<feature type="compositionally biased region" description="Polar residues" evidence="1">
    <location>
        <begin position="219"/>
        <end position="228"/>
    </location>
</feature>
<dbReference type="Pfam" id="PF14223">
    <property type="entry name" value="Retrotran_gag_2"/>
    <property type="match status" value="1"/>
</dbReference>
<dbReference type="PANTHER" id="PTHR47481:SF38">
    <property type="entry name" value="POU DOMAIN, CLASS 4, TRANSCRIPTION FACTOR 1-LIKE"/>
    <property type="match status" value="1"/>
</dbReference>
<accession>A0ABD3CLQ2</accession>
<dbReference type="Pfam" id="PF13976">
    <property type="entry name" value="gag_pre-integrs"/>
    <property type="match status" value="1"/>
</dbReference>
<evidence type="ECO:0000259" key="2">
    <source>
        <dbReference type="Pfam" id="PF13976"/>
    </source>
</evidence>
<keyword evidence="5" id="KW-1185">Reference proteome</keyword>
<name>A0ABD3CLQ2_9LAMI</name>
<evidence type="ECO:0008006" key="6">
    <source>
        <dbReference type="Google" id="ProtNLM"/>
    </source>
</evidence>
<feature type="domain" description="GAG-pre-integrase" evidence="2">
    <location>
        <begin position="469"/>
        <end position="527"/>
    </location>
</feature>
<protein>
    <recommendedName>
        <fullName evidence="6">GAG-pre-integrase domain-containing protein</fullName>
    </recommendedName>
</protein>
<evidence type="ECO:0000313" key="4">
    <source>
        <dbReference type="EMBL" id="KAL3630875.1"/>
    </source>
</evidence>
<feature type="compositionally biased region" description="Basic residues" evidence="1">
    <location>
        <begin position="254"/>
        <end position="266"/>
    </location>
</feature>
<dbReference type="Proteomes" id="UP001632038">
    <property type="component" value="Unassembled WGS sequence"/>
</dbReference>
<dbReference type="AlphaFoldDB" id="A0ABD3CLQ2"/>
<dbReference type="InterPro" id="IPR025724">
    <property type="entry name" value="GAG-pre-integrase_dom"/>
</dbReference>
<gene>
    <name evidence="4" type="ORF">CASFOL_023859</name>
</gene>
<comment type="caution">
    <text evidence="4">The sequence shown here is derived from an EMBL/GenBank/DDBJ whole genome shotgun (WGS) entry which is preliminary data.</text>
</comment>
<sequence length="527" mass="57748">MANPPSPAISVSNIKNFIPITLEMDNSQYTSWSELFKIHCRACEVLDHLKLKESDNDASWDRIDAIVLQWIYGTISNDLLHTIIKPDSTAAQAWNALANIFQDNKTSRAVYLEHSFANTKLDNFANVSSYSQALKSLSDQLSNVGAPISNERLVLQLISGLNEQFDGVAMLLQQTTPLPEFYEARSKLILEETRKSKQASNASATADTALLSAAKKSSGPTSANSHPTPQQPPYGSDNSAQYSNNGGRGQNGRGRGRGRGKGRGRGRGNQVQYIQYSPWSYPPQRWSYPPTAAPQQWPAPPAPYPTQGPPPRGPPSTAPGLLGPRPPAQAHYSYEQANTPTDIDQAFNTMSLYPPDHNWYLDSGATTHMTNATGNFSSYFNNGIKHNIIIGNGSTVPIVGHGNQTLPKPFPPLRLNNVLHVPKLIKNLLSVRRLTSDNNISIEFDPFGFNVKDLKTRLPILRCNSSGELYPLAPETTTAASTPASFAALTRDLWHQRLGHPGADLLTRLKQSSQVNFVPNKNSNVCS</sequence>
<evidence type="ECO:0000313" key="5">
    <source>
        <dbReference type="Proteomes" id="UP001632038"/>
    </source>
</evidence>
<evidence type="ECO:0000256" key="1">
    <source>
        <dbReference type="SAM" id="MobiDB-lite"/>
    </source>
</evidence>
<proteinExistence type="predicted"/>
<feature type="region of interest" description="Disordered" evidence="1">
    <location>
        <begin position="213"/>
        <end position="271"/>
    </location>
</feature>
<evidence type="ECO:0000259" key="3">
    <source>
        <dbReference type="Pfam" id="PF22936"/>
    </source>
</evidence>
<organism evidence="4 5">
    <name type="scientific">Castilleja foliolosa</name>
    <dbReference type="NCBI Taxonomy" id="1961234"/>
    <lineage>
        <taxon>Eukaryota</taxon>
        <taxon>Viridiplantae</taxon>
        <taxon>Streptophyta</taxon>
        <taxon>Embryophyta</taxon>
        <taxon>Tracheophyta</taxon>
        <taxon>Spermatophyta</taxon>
        <taxon>Magnoliopsida</taxon>
        <taxon>eudicotyledons</taxon>
        <taxon>Gunneridae</taxon>
        <taxon>Pentapetalae</taxon>
        <taxon>asterids</taxon>
        <taxon>lamiids</taxon>
        <taxon>Lamiales</taxon>
        <taxon>Orobanchaceae</taxon>
        <taxon>Pedicularideae</taxon>
        <taxon>Castillejinae</taxon>
        <taxon>Castilleja</taxon>
    </lineage>
</organism>
<reference evidence="5" key="1">
    <citation type="journal article" date="2024" name="IScience">
        <title>Strigolactones Initiate the Formation of Haustorium-like Structures in Castilleja.</title>
        <authorList>
            <person name="Buerger M."/>
            <person name="Peterson D."/>
            <person name="Chory J."/>
        </authorList>
    </citation>
    <scope>NUCLEOTIDE SEQUENCE [LARGE SCALE GENOMIC DNA]</scope>
</reference>
<dbReference type="EMBL" id="JAVIJP010000032">
    <property type="protein sequence ID" value="KAL3630875.1"/>
    <property type="molecule type" value="Genomic_DNA"/>
</dbReference>
<dbReference type="Pfam" id="PF22936">
    <property type="entry name" value="Pol_BBD"/>
    <property type="match status" value="1"/>
</dbReference>
<dbReference type="InterPro" id="IPR054722">
    <property type="entry name" value="PolX-like_BBD"/>
</dbReference>
<feature type="compositionally biased region" description="Pro residues" evidence="1">
    <location>
        <begin position="297"/>
        <end position="317"/>
    </location>
</feature>
<dbReference type="PANTHER" id="PTHR47481">
    <property type="match status" value="1"/>
</dbReference>
<feature type="region of interest" description="Disordered" evidence="1">
    <location>
        <begin position="287"/>
        <end position="328"/>
    </location>
</feature>